<feature type="compositionally biased region" description="Pro residues" evidence="1">
    <location>
        <begin position="397"/>
        <end position="407"/>
    </location>
</feature>
<feature type="compositionally biased region" description="Low complexity" evidence="1">
    <location>
        <begin position="672"/>
        <end position="681"/>
    </location>
</feature>
<evidence type="ECO:0000259" key="2">
    <source>
        <dbReference type="Pfam" id="PF15813"/>
    </source>
</evidence>
<protein>
    <recommendedName>
        <fullName evidence="2">DUF4708 domain-containing protein</fullName>
    </recommendedName>
</protein>
<feature type="region of interest" description="Disordered" evidence="1">
    <location>
        <begin position="434"/>
        <end position="475"/>
    </location>
</feature>
<feature type="compositionally biased region" description="Low complexity" evidence="1">
    <location>
        <begin position="448"/>
        <end position="475"/>
    </location>
</feature>
<dbReference type="Proteomes" id="UP000264840">
    <property type="component" value="Unplaced"/>
</dbReference>
<dbReference type="OMA" id="WYIQGRD"/>
<evidence type="ECO:0000313" key="4">
    <source>
        <dbReference type="Proteomes" id="UP000264840"/>
    </source>
</evidence>
<sequence length="756" mass="82749">MVVCDWLFPCQSSVRLWARTRAKFAGVHRLSRKLTSHATVRVFSRSPLCRMSSGHQSLYFLSLPDPKQLVCVTLTLQDEGEELRSKQIRTCRELVLLFSDLLAAPALDSFADITVVIATSFLQNGILQVFGHRHRLQLGSPQSVLPGDLQRCLSYSLISRLSPSWNKVGLFLVSGKDFLTESGRLNAVSVELSVTEAHMCFSIEASAVRLPLTTLGDFDLPPLVLQRLCSDRDFVVDLASTAGAVWCHVLPSMKKGQVIFISRQLPKHGPFRSYRDLQKHWNLMYGYRLPELAEDEVLYCSVYFRLLGEILFSYPLSCIRLQPVQRCPRVDLQGALGGFLSDVRHTLKTVCGFPAHLSRQPCYRAVRLSSAGSLQMLNGLEINLTTSCSIRPVLTQLPPPPPPPQPLQPSAWTPLSQQEGAQELLDKGRGFSRRLTQSQGCGGRDWPPSSSISSSHAAFSSSDSSDQESQPSCSSSSSSFLLHFQPASSLSSSSSSSTSCSSLPVFQPASSFISSHSSSSTPLSEAALNPSPKLVPVFKRPSHRVTISLLHPQNQKQLGGAVEGSARVTVPSFRKEIPATAPRLSSLSAAPPPVLPLPIIPHFSRHPKLHSSTAAAHPPPAHIKRVSSLSPVTKFKPRIIIPPKPEIKTGSKTTLKVSSESDAVTGCRDETQTSSETSNNETSKRSTKRVSFDLKTKKSRAAVGDVDVENMVKTNQLSKLNSATLLLWLKARGVNVNAKHRKEELMMKVMSCLAEA</sequence>
<evidence type="ECO:0000313" key="3">
    <source>
        <dbReference type="Ensembl" id="ENSHBUP00000002362.1"/>
    </source>
</evidence>
<feature type="compositionally biased region" description="Polar residues" evidence="1">
    <location>
        <begin position="650"/>
        <end position="662"/>
    </location>
</feature>
<feature type="region of interest" description="Disordered" evidence="1">
    <location>
        <begin position="643"/>
        <end position="691"/>
    </location>
</feature>
<dbReference type="InterPro" id="IPR031643">
    <property type="entry name" value="DUF4708"/>
</dbReference>
<dbReference type="AlphaFoldDB" id="A0A3Q2UWU6"/>
<dbReference type="PANTHER" id="PTHR28495:SF1">
    <property type="entry name" value="GENE, 17266-RELATED"/>
    <property type="match status" value="1"/>
</dbReference>
<feature type="region of interest" description="Disordered" evidence="1">
    <location>
        <begin position="393"/>
        <end position="418"/>
    </location>
</feature>
<accession>A0A3Q2UWU6</accession>
<feature type="domain" description="DUF4708" evidence="2">
    <location>
        <begin position="56"/>
        <end position="328"/>
    </location>
</feature>
<dbReference type="PANTHER" id="PTHR28495">
    <property type="entry name" value="HYPOTHETICAL PROTEIN LOC100359752"/>
    <property type="match status" value="1"/>
</dbReference>
<organism evidence="3 4">
    <name type="scientific">Haplochromis burtoni</name>
    <name type="common">Burton's mouthbrooder</name>
    <name type="synonym">Chromis burtoni</name>
    <dbReference type="NCBI Taxonomy" id="8153"/>
    <lineage>
        <taxon>Eukaryota</taxon>
        <taxon>Metazoa</taxon>
        <taxon>Chordata</taxon>
        <taxon>Craniata</taxon>
        <taxon>Vertebrata</taxon>
        <taxon>Euteleostomi</taxon>
        <taxon>Actinopterygii</taxon>
        <taxon>Neopterygii</taxon>
        <taxon>Teleostei</taxon>
        <taxon>Neoteleostei</taxon>
        <taxon>Acanthomorphata</taxon>
        <taxon>Ovalentaria</taxon>
        <taxon>Cichlomorphae</taxon>
        <taxon>Cichliformes</taxon>
        <taxon>Cichlidae</taxon>
        <taxon>African cichlids</taxon>
        <taxon>Pseudocrenilabrinae</taxon>
        <taxon>Haplochromini</taxon>
        <taxon>Haplochromis</taxon>
    </lineage>
</organism>
<reference evidence="3" key="1">
    <citation type="submission" date="2025-08" db="UniProtKB">
        <authorList>
            <consortium name="Ensembl"/>
        </authorList>
    </citation>
    <scope>IDENTIFICATION</scope>
</reference>
<dbReference type="STRING" id="8153.ENSHBUP00000002362"/>
<dbReference type="GeneTree" id="ENSGT00940000169201"/>
<proteinExistence type="predicted"/>
<reference evidence="3" key="2">
    <citation type="submission" date="2025-09" db="UniProtKB">
        <authorList>
            <consortium name="Ensembl"/>
        </authorList>
    </citation>
    <scope>IDENTIFICATION</scope>
</reference>
<keyword evidence="4" id="KW-1185">Reference proteome</keyword>
<dbReference type="Pfam" id="PF15813">
    <property type="entry name" value="DUF4708"/>
    <property type="match status" value="1"/>
</dbReference>
<evidence type="ECO:0000256" key="1">
    <source>
        <dbReference type="SAM" id="MobiDB-lite"/>
    </source>
</evidence>
<dbReference type="Ensembl" id="ENSHBUT00000012232.1">
    <property type="protein sequence ID" value="ENSHBUP00000002362.1"/>
    <property type="gene ID" value="ENSHBUG00000003562.1"/>
</dbReference>
<name>A0A3Q2UWU6_HAPBU</name>